<evidence type="ECO:0000313" key="1">
    <source>
        <dbReference type="EMBL" id="CAI0399714.1"/>
    </source>
</evidence>
<proteinExistence type="predicted"/>
<dbReference type="EMBL" id="CAMGYJ010000004">
    <property type="protein sequence ID" value="CAI0399714.1"/>
    <property type="molecule type" value="Genomic_DNA"/>
</dbReference>
<sequence>MPLDLHTRLYLMLLKLQIQVLELARNAAGDNKAKEIPISEGGSKEFRFAVAMGRMKRFGMEPWRRKDRWRRKWGNWRIGCN</sequence>
<protein>
    <submittedName>
        <fullName evidence="1">Uncharacterized protein</fullName>
    </submittedName>
</protein>
<keyword evidence="2" id="KW-1185">Reference proteome</keyword>
<organism evidence="1 2">
    <name type="scientific">Linum tenue</name>
    <dbReference type="NCBI Taxonomy" id="586396"/>
    <lineage>
        <taxon>Eukaryota</taxon>
        <taxon>Viridiplantae</taxon>
        <taxon>Streptophyta</taxon>
        <taxon>Embryophyta</taxon>
        <taxon>Tracheophyta</taxon>
        <taxon>Spermatophyta</taxon>
        <taxon>Magnoliopsida</taxon>
        <taxon>eudicotyledons</taxon>
        <taxon>Gunneridae</taxon>
        <taxon>Pentapetalae</taxon>
        <taxon>rosids</taxon>
        <taxon>fabids</taxon>
        <taxon>Malpighiales</taxon>
        <taxon>Linaceae</taxon>
        <taxon>Linum</taxon>
    </lineage>
</organism>
<reference evidence="1" key="1">
    <citation type="submission" date="2022-08" db="EMBL/GenBank/DDBJ databases">
        <authorList>
            <person name="Gutierrez-Valencia J."/>
        </authorList>
    </citation>
    <scope>NUCLEOTIDE SEQUENCE</scope>
</reference>
<evidence type="ECO:0000313" key="2">
    <source>
        <dbReference type="Proteomes" id="UP001154282"/>
    </source>
</evidence>
<accession>A0AAV0ISE2</accession>
<dbReference type="AlphaFoldDB" id="A0AAV0ISE2"/>
<gene>
    <name evidence="1" type="ORF">LITE_LOCUS10434</name>
</gene>
<dbReference type="Proteomes" id="UP001154282">
    <property type="component" value="Unassembled WGS sequence"/>
</dbReference>
<comment type="caution">
    <text evidence="1">The sequence shown here is derived from an EMBL/GenBank/DDBJ whole genome shotgun (WGS) entry which is preliminary data.</text>
</comment>
<name>A0AAV0ISE2_9ROSI</name>